<reference evidence="2" key="1">
    <citation type="journal article" date="2017" name="Nature">
        <title>The sunflower genome provides insights into oil metabolism, flowering and Asterid evolution.</title>
        <authorList>
            <person name="Badouin H."/>
            <person name="Gouzy J."/>
            <person name="Grassa C.J."/>
            <person name="Murat F."/>
            <person name="Staton S.E."/>
            <person name="Cottret L."/>
            <person name="Lelandais-Briere C."/>
            <person name="Owens G.L."/>
            <person name="Carrere S."/>
            <person name="Mayjonade B."/>
            <person name="Legrand L."/>
            <person name="Gill N."/>
            <person name="Kane N.C."/>
            <person name="Bowers J.E."/>
            <person name="Hubner S."/>
            <person name="Bellec A."/>
            <person name="Berard A."/>
            <person name="Berges H."/>
            <person name="Blanchet N."/>
            <person name="Boniface M.C."/>
            <person name="Brunel D."/>
            <person name="Catrice O."/>
            <person name="Chaidir N."/>
            <person name="Claudel C."/>
            <person name="Donnadieu C."/>
            <person name="Faraut T."/>
            <person name="Fievet G."/>
            <person name="Helmstetter N."/>
            <person name="King M."/>
            <person name="Knapp S.J."/>
            <person name="Lai Z."/>
            <person name="Le Paslier M.C."/>
            <person name="Lippi Y."/>
            <person name="Lorenzon L."/>
            <person name="Mandel J.R."/>
            <person name="Marage G."/>
            <person name="Marchand G."/>
            <person name="Marquand E."/>
            <person name="Bret-Mestries E."/>
            <person name="Morien E."/>
            <person name="Nambeesan S."/>
            <person name="Nguyen T."/>
            <person name="Pegot-Espagnet P."/>
            <person name="Pouilly N."/>
            <person name="Raftis F."/>
            <person name="Sallet E."/>
            <person name="Schiex T."/>
            <person name="Thomas J."/>
            <person name="Vandecasteele C."/>
            <person name="Vares D."/>
            <person name="Vear F."/>
            <person name="Vautrin S."/>
            <person name="Crespi M."/>
            <person name="Mangin B."/>
            <person name="Burke J.M."/>
            <person name="Salse J."/>
            <person name="Munos S."/>
            <person name="Vincourt P."/>
            <person name="Rieseberg L.H."/>
            <person name="Langlade N.B."/>
        </authorList>
    </citation>
    <scope>NUCLEOTIDE SEQUENCE</scope>
    <source>
        <tissue evidence="2">Leaves</tissue>
    </source>
</reference>
<reference evidence="2" key="2">
    <citation type="submission" date="2020-06" db="EMBL/GenBank/DDBJ databases">
        <title>Helianthus annuus Genome sequencing and assembly Release 2.</title>
        <authorList>
            <person name="Gouzy J."/>
            <person name="Langlade N."/>
            <person name="Munos S."/>
        </authorList>
    </citation>
    <scope>NUCLEOTIDE SEQUENCE</scope>
    <source>
        <tissue evidence="2">Leaves</tissue>
    </source>
</reference>
<keyword evidence="3" id="KW-1185">Reference proteome</keyword>
<proteinExistence type="predicted"/>
<organism evidence="2 3">
    <name type="scientific">Helianthus annuus</name>
    <name type="common">Common sunflower</name>
    <dbReference type="NCBI Taxonomy" id="4232"/>
    <lineage>
        <taxon>Eukaryota</taxon>
        <taxon>Viridiplantae</taxon>
        <taxon>Streptophyta</taxon>
        <taxon>Embryophyta</taxon>
        <taxon>Tracheophyta</taxon>
        <taxon>Spermatophyta</taxon>
        <taxon>Magnoliopsida</taxon>
        <taxon>eudicotyledons</taxon>
        <taxon>Gunneridae</taxon>
        <taxon>Pentapetalae</taxon>
        <taxon>asterids</taxon>
        <taxon>campanulids</taxon>
        <taxon>Asterales</taxon>
        <taxon>Asteraceae</taxon>
        <taxon>Asteroideae</taxon>
        <taxon>Heliantheae alliance</taxon>
        <taxon>Heliantheae</taxon>
        <taxon>Helianthus</taxon>
    </lineage>
</organism>
<feature type="signal peptide" evidence="1">
    <location>
        <begin position="1"/>
        <end position="21"/>
    </location>
</feature>
<evidence type="ECO:0000313" key="2">
    <source>
        <dbReference type="EMBL" id="KAF5806464.1"/>
    </source>
</evidence>
<dbReference type="EMBL" id="MNCJ02000320">
    <property type="protein sequence ID" value="KAF5806464.1"/>
    <property type="molecule type" value="Genomic_DNA"/>
</dbReference>
<dbReference type="AlphaFoldDB" id="A0A9K3NN66"/>
<evidence type="ECO:0000313" key="3">
    <source>
        <dbReference type="Proteomes" id="UP000215914"/>
    </source>
</evidence>
<name>A0A9K3NN66_HELAN</name>
<sequence length="86" mass="9631">MAWTYILSSLLLGAQVMISSTLRIISAASVAESNTACFTLNASDIPSTDISPTCNHTHFKMFIIVMEFYNENQQFKVNSSSHLQRR</sequence>
<evidence type="ECO:0000256" key="1">
    <source>
        <dbReference type="SAM" id="SignalP"/>
    </source>
</evidence>
<gene>
    <name evidence="2" type="ORF">HanXRQr2_Chr05g0221811</name>
</gene>
<accession>A0A9K3NN66</accession>
<comment type="caution">
    <text evidence="2">The sequence shown here is derived from an EMBL/GenBank/DDBJ whole genome shotgun (WGS) entry which is preliminary data.</text>
</comment>
<feature type="chain" id="PRO_5039893405" evidence="1">
    <location>
        <begin position="22"/>
        <end position="86"/>
    </location>
</feature>
<protein>
    <submittedName>
        <fullName evidence="2">Uncharacterized protein</fullName>
    </submittedName>
</protein>
<dbReference type="Gramene" id="mRNA:HanXRQr2_Chr05g0221811">
    <property type="protein sequence ID" value="CDS:HanXRQr2_Chr05g0221811.1"/>
    <property type="gene ID" value="HanXRQr2_Chr05g0221811"/>
</dbReference>
<dbReference type="Proteomes" id="UP000215914">
    <property type="component" value="Unassembled WGS sequence"/>
</dbReference>
<keyword evidence="1" id="KW-0732">Signal</keyword>